<dbReference type="GO" id="GO:0016787">
    <property type="term" value="F:hydrolase activity"/>
    <property type="evidence" value="ECO:0007669"/>
    <property type="project" value="UniProtKB-KW"/>
</dbReference>
<accession>A0ABM6YXB7</accession>
<name>A0ABM6YXB7_9VIBR</name>
<dbReference type="NCBIfam" id="TIGR01488">
    <property type="entry name" value="HAD-SF-IB"/>
    <property type="match status" value="1"/>
</dbReference>
<dbReference type="Gene3D" id="1.20.1440.100">
    <property type="entry name" value="SG protein - dephosphorylation function"/>
    <property type="match status" value="1"/>
</dbReference>
<reference evidence="1 2" key="1">
    <citation type="submission" date="2018-08" db="EMBL/GenBank/DDBJ databases">
        <title>Genomic taxonomy of the Vibrionaceae family.</title>
        <authorList>
            <person name="Gomez-Gil B."/>
            <person name="Tanaka M."/>
            <person name="Sawabe T."/>
            <person name="Enciso-Ibarra K."/>
        </authorList>
    </citation>
    <scope>NUCLEOTIDE SEQUENCE [LARGE SCALE GENOMIC DNA]</scope>
    <source>
        <strain evidence="1 2">CAIM 1831</strain>
    </source>
</reference>
<evidence type="ECO:0000313" key="1">
    <source>
        <dbReference type="EMBL" id="AXY02547.1"/>
    </source>
</evidence>
<dbReference type="InterPro" id="IPR036412">
    <property type="entry name" value="HAD-like_sf"/>
</dbReference>
<gene>
    <name evidence="1" type="ORF">D1115_15940</name>
</gene>
<dbReference type="Pfam" id="PF12710">
    <property type="entry name" value="HAD"/>
    <property type="match status" value="1"/>
</dbReference>
<proteinExistence type="predicted"/>
<dbReference type="PANTHER" id="PTHR43344">
    <property type="entry name" value="PHOSPHOSERINE PHOSPHATASE"/>
    <property type="match status" value="1"/>
</dbReference>
<keyword evidence="2" id="KW-1185">Reference proteome</keyword>
<dbReference type="InterPro" id="IPR050582">
    <property type="entry name" value="HAD-like_SerB"/>
</dbReference>
<dbReference type="InterPro" id="IPR006385">
    <property type="entry name" value="HAD_hydro_SerB1"/>
</dbReference>
<dbReference type="SUPFAM" id="SSF56784">
    <property type="entry name" value="HAD-like"/>
    <property type="match status" value="1"/>
</dbReference>
<dbReference type="Proteomes" id="UP000262832">
    <property type="component" value="Chromosome II"/>
</dbReference>
<keyword evidence="1" id="KW-0378">Hydrolase</keyword>
<dbReference type="NCBIfam" id="TIGR01490">
    <property type="entry name" value="HAD-SF-IB-hyp1"/>
    <property type="match status" value="1"/>
</dbReference>
<organism evidence="1 2">
    <name type="scientific">Vibrio alfacsensis</name>
    <dbReference type="NCBI Taxonomy" id="1074311"/>
    <lineage>
        <taxon>Bacteria</taxon>
        <taxon>Pseudomonadati</taxon>
        <taxon>Pseudomonadota</taxon>
        <taxon>Gammaproteobacteria</taxon>
        <taxon>Vibrionales</taxon>
        <taxon>Vibrionaceae</taxon>
        <taxon>Vibrio</taxon>
    </lineage>
</organism>
<dbReference type="RefSeq" id="WP_128812462.1">
    <property type="nucleotide sequence ID" value="NZ_CP032094.1"/>
</dbReference>
<protein>
    <submittedName>
        <fullName evidence="1">HAD-IB family hydrolase</fullName>
    </submittedName>
</protein>
<evidence type="ECO:0000313" key="2">
    <source>
        <dbReference type="Proteomes" id="UP000262832"/>
    </source>
</evidence>
<dbReference type="EMBL" id="CP032094">
    <property type="protein sequence ID" value="AXY02547.1"/>
    <property type="molecule type" value="Genomic_DNA"/>
</dbReference>
<dbReference type="PANTHER" id="PTHR43344:SF14">
    <property type="entry name" value="HAD-IB FAMILY HYDROLASE"/>
    <property type="match status" value="1"/>
</dbReference>
<dbReference type="Gene3D" id="3.40.50.1000">
    <property type="entry name" value="HAD superfamily/HAD-like"/>
    <property type="match status" value="1"/>
</dbReference>
<sequence length="211" mass="24269">MSEITRPALALFDFDGTITDEDMFSLFLNYSATGLRKWLGKIVITPFYMLYKVGIIPARRMRPIASVIAFSGRDAEQVKVLGERFARDVIIRHLRPQAKEKLDWHQRRGDTIVIVSASLNAYLKPWCDAQGYHLLCSEVLNDSKRMSGLYRYGDCSLERKVERVTATFDLSHYCTVYAYGDTHEDIPMLKLADIAMMNWQPWTNSDKNSSQ</sequence>
<dbReference type="InterPro" id="IPR023214">
    <property type="entry name" value="HAD_sf"/>
</dbReference>